<accession>A0A0B7BPN2</accession>
<dbReference type="AlphaFoldDB" id="A0A0B7BPN2"/>
<evidence type="ECO:0000313" key="1">
    <source>
        <dbReference type="EMBL" id="CEK94321.1"/>
    </source>
</evidence>
<sequence>MKQDIEATETIQVKENDNSDVSHLMTEIKQEPDDETRHKILDQIPFLKDIIKLEQQFKVEENDYDVSPLVTETKQEPDNEIEHKILKQIPFWKDMMINWNNNIKSLKKHLAMKMSTLKLVNLTALIRKL</sequence>
<proteinExistence type="predicted"/>
<name>A0A0B7BPN2_9EUPU</name>
<gene>
    <name evidence="1" type="primary">ORF200190</name>
</gene>
<protein>
    <submittedName>
        <fullName evidence="1">Uncharacterized protein</fullName>
    </submittedName>
</protein>
<reference evidence="1" key="1">
    <citation type="submission" date="2014-12" db="EMBL/GenBank/DDBJ databases">
        <title>Insight into the proteome of Arion vulgaris.</title>
        <authorList>
            <person name="Aradska J."/>
            <person name="Bulat T."/>
            <person name="Smidak R."/>
            <person name="Sarate P."/>
            <person name="Gangsoo J."/>
            <person name="Sialana F."/>
            <person name="Bilban M."/>
            <person name="Lubec G."/>
        </authorList>
    </citation>
    <scope>NUCLEOTIDE SEQUENCE</scope>
    <source>
        <tissue evidence="1">Skin</tissue>
    </source>
</reference>
<organism evidence="1">
    <name type="scientific">Arion vulgaris</name>
    <dbReference type="NCBI Taxonomy" id="1028688"/>
    <lineage>
        <taxon>Eukaryota</taxon>
        <taxon>Metazoa</taxon>
        <taxon>Spiralia</taxon>
        <taxon>Lophotrochozoa</taxon>
        <taxon>Mollusca</taxon>
        <taxon>Gastropoda</taxon>
        <taxon>Heterobranchia</taxon>
        <taxon>Euthyneura</taxon>
        <taxon>Panpulmonata</taxon>
        <taxon>Eupulmonata</taxon>
        <taxon>Stylommatophora</taxon>
        <taxon>Helicina</taxon>
        <taxon>Arionoidea</taxon>
        <taxon>Arionidae</taxon>
        <taxon>Arion</taxon>
    </lineage>
</organism>
<dbReference type="EMBL" id="HACG01047456">
    <property type="protein sequence ID" value="CEK94321.1"/>
    <property type="molecule type" value="Transcribed_RNA"/>
</dbReference>